<dbReference type="GO" id="GO:0016787">
    <property type="term" value="F:hydrolase activity"/>
    <property type="evidence" value="ECO:0007669"/>
    <property type="project" value="UniProtKB-KW"/>
</dbReference>
<keyword evidence="9" id="KW-0229">DNA integration</keyword>
<evidence type="ECO:0000256" key="9">
    <source>
        <dbReference type="ARBA" id="ARBA00022908"/>
    </source>
</evidence>
<keyword evidence="4" id="KW-0479">Metal-binding</keyword>
<keyword evidence="1" id="KW-0815">Transposition</keyword>
<sequence length="310" mass="34914">MEALLRSQTKPTGSRTGDLLPQETMYGWLEQQYEIKVKVIEADNEITINKPEVGRWLEARAIKIKPSAPNTQAQNSGAERSGGVLKAKARAMRIGSRLPTFLWPEILKAATYLYNRTLQRKNGWKTPFDVFFKAVLRKTGRPMAPDKRPDYFNEEEVFDGSEQNFQDDLKTATVEEIQAMVNKCALMESDNVLEDLELEEETEETMVPTGTQIQEDEEELDAGIGNNYPYTMLKFAPFPIPSPSPPSALLCYIIHDGNEVLCNPHNDQDGNEVLCNPHDDQDGNEALRKPHNGNEAICNPHDDHNGNEAI</sequence>
<protein>
    <recommendedName>
        <fullName evidence="17">Integrase catalytic domain-containing protein</fullName>
    </recommendedName>
</protein>
<dbReference type="GO" id="GO:0046872">
    <property type="term" value="F:metal ion binding"/>
    <property type="evidence" value="ECO:0007669"/>
    <property type="project" value="UniProtKB-KW"/>
</dbReference>
<evidence type="ECO:0000256" key="16">
    <source>
        <dbReference type="SAM" id="MobiDB-lite"/>
    </source>
</evidence>
<dbReference type="GO" id="GO:0032196">
    <property type="term" value="P:transposition"/>
    <property type="evidence" value="ECO:0007669"/>
    <property type="project" value="UniProtKB-KW"/>
</dbReference>
<evidence type="ECO:0000256" key="12">
    <source>
        <dbReference type="ARBA" id="ARBA00023125"/>
    </source>
</evidence>
<evidence type="ECO:0000313" key="19">
    <source>
        <dbReference type="Proteomes" id="UP001148614"/>
    </source>
</evidence>
<evidence type="ECO:0000256" key="7">
    <source>
        <dbReference type="ARBA" id="ARBA00022842"/>
    </source>
</evidence>
<evidence type="ECO:0000256" key="14">
    <source>
        <dbReference type="ARBA" id="ARBA00048173"/>
    </source>
</evidence>
<dbReference type="Proteomes" id="UP001148614">
    <property type="component" value="Unassembled WGS sequence"/>
</dbReference>
<dbReference type="GO" id="GO:0003677">
    <property type="term" value="F:DNA binding"/>
    <property type="evidence" value="ECO:0007669"/>
    <property type="project" value="UniProtKB-KW"/>
</dbReference>
<evidence type="ECO:0000259" key="17">
    <source>
        <dbReference type="PROSITE" id="PS50994"/>
    </source>
</evidence>
<keyword evidence="10" id="KW-0695">RNA-directed DNA polymerase</keyword>
<keyword evidence="8" id="KW-0694">RNA-binding</keyword>
<dbReference type="GO" id="GO:0004519">
    <property type="term" value="F:endonuclease activity"/>
    <property type="evidence" value="ECO:0007669"/>
    <property type="project" value="UniProtKB-KW"/>
</dbReference>
<keyword evidence="11" id="KW-0808">Transferase</keyword>
<keyword evidence="19" id="KW-1185">Reference proteome</keyword>
<evidence type="ECO:0000256" key="3">
    <source>
        <dbReference type="ARBA" id="ARBA00022722"/>
    </source>
</evidence>
<dbReference type="InterPro" id="IPR036397">
    <property type="entry name" value="RNaseH_sf"/>
</dbReference>
<dbReference type="AlphaFoldDB" id="A0A9W8TQK9"/>
<dbReference type="InterPro" id="IPR001584">
    <property type="entry name" value="Integrase_cat-core"/>
</dbReference>
<evidence type="ECO:0000256" key="6">
    <source>
        <dbReference type="ARBA" id="ARBA00022801"/>
    </source>
</evidence>
<feature type="compositionally biased region" description="Basic and acidic residues" evidence="16">
    <location>
        <begin position="278"/>
        <end position="288"/>
    </location>
</feature>
<organism evidence="18 19">
    <name type="scientific">Xylaria arbuscula</name>
    <dbReference type="NCBI Taxonomy" id="114810"/>
    <lineage>
        <taxon>Eukaryota</taxon>
        <taxon>Fungi</taxon>
        <taxon>Dikarya</taxon>
        <taxon>Ascomycota</taxon>
        <taxon>Pezizomycotina</taxon>
        <taxon>Sordariomycetes</taxon>
        <taxon>Xylariomycetidae</taxon>
        <taxon>Xylariales</taxon>
        <taxon>Xylariaceae</taxon>
        <taxon>Xylaria</taxon>
    </lineage>
</organism>
<evidence type="ECO:0000256" key="4">
    <source>
        <dbReference type="ARBA" id="ARBA00022723"/>
    </source>
</evidence>
<feature type="compositionally biased region" description="Basic and acidic residues" evidence="16">
    <location>
        <begin position="300"/>
        <end position="310"/>
    </location>
</feature>
<dbReference type="Gene3D" id="3.30.420.10">
    <property type="entry name" value="Ribonuclease H-like superfamily/Ribonuclease H"/>
    <property type="match status" value="1"/>
</dbReference>
<keyword evidence="6" id="KW-0378">Hydrolase</keyword>
<dbReference type="GO" id="GO:0015074">
    <property type="term" value="P:DNA integration"/>
    <property type="evidence" value="ECO:0007669"/>
    <property type="project" value="UniProtKB-KW"/>
</dbReference>
<proteinExistence type="predicted"/>
<gene>
    <name evidence="18" type="ORF">NPX13_g2262</name>
</gene>
<dbReference type="GO" id="GO:0006310">
    <property type="term" value="P:DNA recombination"/>
    <property type="evidence" value="ECO:0007669"/>
    <property type="project" value="UniProtKB-KW"/>
</dbReference>
<dbReference type="InterPro" id="IPR012337">
    <property type="entry name" value="RNaseH-like_sf"/>
</dbReference>
<comment type="catalytic activity">
    <reaction evidence="14">
        <text>DNA(n) + a 2'-deoxyribonucleoside 5'-triphosphate = DNA(n+1) + diphosphate</text>
        <dbReference type="Rhea" id="RHEA:22508"/>
        <dbReference type="Rhea" id="RHEA-COMP:17339"/>
        <dbReference type="Rhea" id="RHEA-COMP:17340"/>
        <dbReference type="ChEBI" id="CHEBI:33019"/>
        <dbReference type="ChEBI" id="CHEBI:61560"/>
        <dbReference type="ChEBI" id="CHEBI:173112"/>
        <dbReference type="EC" id="2.7.7.49"/>
    </reaction>
</comment>
<keyword evidence="7" id="KW-0460">Magnesium</keyword>
<reference evidence="18" key="1">
    <citation type="submission" date="2022-07" db="EMBL/GenBank/DDBJ databases">
        <title>Genome Sequence of Xylaria arbuscula.</title>
        <authorList>
            <person name="Buettner E."/>
        </authorList>
    </citation>
    <scope>NUCLEOTIDE SEQUENCE</scope>
    <source>
        <strain evidence="18">VT107</strain>
    </source>
</reference>
<dbReference type="PANTHER" id="PTHR42648:SF11">
    <property type="entry name" value="TRANSPOSON TY4-P GAG-POL POLYPROTEIN"/>
    <property type="match status" value="1"/>
</dbReference>
<dbReference type="GO" id="GO:0003964">
    <property type="term" value="F:RNA-directed DNA polymerase activity"/>
    <property type="evidence" value="ECO:0007669"/>
    <property type="project" value="UniProtKB-KW"/>
</dbReference>
<feature type="domain" description="Integrase catalytic" evidence="17">
    <location>
        <begin position="1"/>
        <end position="135"/>
    </location>
</feature>
<dbReference type="PROSITE" id="PS50994">
    <property type="entry name" value="INTEGRASE"/>
    <property type="match status" value="1"/>
</dbReference>
<evidence type="ECO:0000256" key="15">
    <source>
        <dbReference type="ARBA" id="ARBA00049244"/>
    </source>
</evidence>
<keyword evidence="11" id="KW-0239">DNA-directed DNA polymerase</keyword>
<evidence type="ECO:0000256" key="2">
    <source>
        <dbReference type="ARBA" id="ARBA00022695"/>
    </source>
</evidence>
<dbReference type="GO" id="GO:0003887">
    <property type="term" value="F:DNA-directed DNA polymerase activity"/>
    <property type="evidence" value="ECO:0007669"/>
    <property type="project" value="UniProtKB-KW"/>
</dbReference>
<evidence type="ECO:0000313" key="18">
    <source>
        <dbReference type="EMBL" id="KAJ3578305.1"/>
    </source>
</evidence>
<dbReference type="EMBL" id="JANPWZ010000232">
    <property type="protein sequence ID" value="KAJ3578305.1"/>
    <property type="molecule type" value="Genomic_DNA"/>
</dbReference>
<comment type="catalytic activity">
    <reaction evidence="15">
        <text>DNA(n) + a 2'-deoxyribonucleoside 5'-triphosphate = DNA(n+1) + diphosphate</text>
        <dbReference type="Rhea" id="RHEA:22508"/>
        <dbReference type="Rhea" id="RHEA-COMP:17339"/>
        <dbReference type="Rhea" id="RHEA-COMP:17340"/>
        <dbReference type="ChEBI" id="CHEBI:33019"/>
        <dbReference type="ChEBI" id="CHEBI:61560"/>
        <dbReference type="ChEBI" id="CHEBI:173112"/>
        <dbReference type="EC" id="2.7.7.7"/>
    </reaction>
</comment>
<evidence type="ECO:0000256" key="10">
    <source>
        <dbReference type="ARBA" id="ARBA00022918"/>
    </source>
</evidence>
<dbReference type="GO" id="GO:0005634">
    <property type="term" value="C:nucleus"/>
    <property type="evidence" value="ECO:0007669"/>
    <property type="project" value="UniProtKB-ARBA"/>
</dbReference>
<name>A0A9W8TQK9_9PEZI</name>
<evidence type="ECO:0000256" key="11">
    <source>
        <dbReference type="ARBA" id="ARBA00022932"/>
    </source>
</evidence>
<evidence type="ECO:0000256" key="8">
    <source>
        <dbReference type="ARBA" id="ARBA00022884"/>
    </source>
</evidence>
<dbReference type="GO" id="GO:0003723">
    <property type="term" value="F:RNA binding"/>
    <property type="evidence" value="ECO:0007669"/>
    <property type="project" value="UniProtKB-KW"/>
</dbReference>
<keyword evidence="12" id="KW-0238">DNA-binding</keyword>
<comment type="caution">
    <text evidence="18">The sequence shown here is derived from an EMBL/GenBank/DDBJ whole genome shotgun (WGS) entry which is preliminary data.</text>
</comment>
<evidence type="ECO:0000256" key="1">
    <source>
        <dbReference type="ARBA" id="ARBA00022578"/>
    </source>
</evidence>
<dbReference type="InterPro" id="IPR039537">
    <property type="entry name" value="Retrotran_Ty1/copia-like"/>
</dbReference>
<keyword evidence="3" id="KW-0540">Nuclease</keyword>
<feature type="region of interest" description="Disordered" evidence="16">
    <location>
        <begin position="278"/>
        <end position="310"/>
    </location>
</feature>
<keyword evidence="2" id="KW-0548">Nucleotidyltransferase</keyword>
<dbReference type="PANTHER" id="PTHR42648">
    <property type="entry name" value="TRANSPOSASE, PUTATIVE-RELATED"/>
    <property type="match status" value="1"/>
</dbReference>
<evidence type="ECO:0000256" key="13">
    <source>
        <dbReference type="ARBA" id="ARBA00023172"/>
    </source>
</evidence>
<evidence type="ECO:0000256" key="5">
    <source>
        <dbReference type="ARBA" id="ARBA00022759"/>
    </source>
</evidence>
<accession>A0A9W8TQK9</accession>
<keyword evidence="5" id="KW-0255">Endonuclease</keyword>
<keyword evidence="13" id="KW-0233">DNA recombination</keyword>
<dbReference type="SUPFAM" id="SSF53098">
    <property type="entry name" value="Ribonuclease H-like"/>
    <property type="match status" value="1"/>
</dbReference>